<reference evidence="1" key="1">
    <citation type="submission" date="2023-01" db="EMBL/GenBank/DDBJ databases">
        <title>The growth and conidiation of Purpureocillium lavendulum are regulated by nitrogen source and histone H3K14 acetylation.</title>
        <authorList>
            <person name="Tang P."/>
            <person name="Han J."/>
            <person name="Zhang C."/>
            <person name="Tang P."/>
            <person name="Qi F."/>
            <person name="Zhang K."/>
            <person name="Liang L."/>
        </authorList>
    </citation>
    <scope>NUCLEOTIDE SEQUENCE</scope>
    <source>
        <strain evidence="1">YMF1.00683</strain>
    </source>
</reference>
<gene>
    <name evidence="1" type="ORF">O9K51_03858</name>
</gene>
<sequence length="72" mass="7810">MTRSARHPSDGEPEGGLSVGALGMLFSSSASTWGGSLRRARCNLQDAPLSLRRIIDTPPLSRKVITRRPHRA</sequence>
<evidence type="ECO:0000313" key="1">
    <source>
        <dbReference type="EMBL" id="KAJ6442683.1"/>
    </source>
</evidence>
<name>A0AB34FV55_9HYPO</name>
<evidence type="ECO:0000313" key="2">
    <source>
        <dbReference type="Proteomes" id="UP001163105"/>
    </source>
</evidence>
<keyword evidence="2" id="KW-1185">Reference proteome</keyword>
<comment type="caution">
    <text evidence="1">The sequence shown here is derived from an EMBL/GenBank/DDBJ whole genome shotgun (WGS) entry which is preliminary data.</text>
</comment>
<organism evidence="1 2">
    <name type="scientific">Purpureocillium lavendulum</name>
    <dbReference type="NCBI Taxonomy" id="1247861"/>
    <lineage>
        <taxon>Eukaryota</taxon>
        <taxon>Fungi</taxon>
        <taxon>Dikarya</taxon>
        <taxon>Ascomycota</taxon>
        <taxon>Pezizomycotina</taxon>
        <taxon>Sordariomycetes</taxon>
        <taxon>Hypocreomycetidae</taxon>
        <taxon>Hypocreales</taxon>
        <taxon>Ophiocordycipitaceae</taxon>
        <taxon>Purpureocillium</taxon>
    </lineage>
</organism>
<accession>A0AB34FV55</accession>
<proteinExistence type="predicted"/>
<dbReference type="EMBL" id="JAQHRD010000003">
    <property type="protein sequence ID" value="KAJ6442683.1"/>
    <property type="molecule type" value="Genomic_DNA"/>
</dbReference>
<dbReference type="Proteomes" id="UP001163105">
    <property type="component" value="Unassembled WGS sequence"/>
</dbReference>
<protein>
    <submittedName>
        <fullName evidence="1">Uncharacterized protein</fullName>
    </submittedName>
</protein>
<dbReference type="AlphaFoldDB" id="A0AB34FV55"/>